<dbReference type="PANTHER" id="PTHR13847:SF281">
    <property type="entry name" value="FAD DEPENDENT OXIDOREDUCTASE DOMAIN-CONTAINING PROTEIN"/>
    <property type="match status" value="1"/>
</dbReference>
<dbReference type="HOGENOM" id="CLU_007884_15_1_1"/>
<dbReference type="GeneID" id="19109064"/>
<dbReference type="GO" id="GO:0046872">
    <property type="term" value="F:metal ion binding"/>
    <property type="evidence" value="ECO:0007669"/>
    <property type="project" value="UniProtKB-KW"/>
</dbReference>
<keyword evidence="8" id="KW-1185">Reference proteome</keyword>
<proteinExistence type="predicted"/>
<accession>M2N2H2</accession>
<dbReference type="OMA" id="WDCPVHG"/>
<dbReference type="InterPro" id="IPR006076">
    <property type="entry name" value="FAD-dep_OxRdtase"/>
</dbReference>
<organism evidence="7 8">
    <name type="scientific">Baudoinia panamericana (strain UAMH 10762)</name>
    <name type="common">Angels' share fungus</name>
    <name type="synonym">Baudoinia compniacensis (strain UAMH 10762)</name>
    <dbReference type="NCBI Taxonomy" id="717646"/>
    <lineage>
        <taxon>Eukaryota</taxon>
        <taxon>Fungi</taxon>
        <taxon>Dikarya</taxon>
        <taxon>Ascomycota</taxon>
        <taxon>Pezizomycotina</taxon>
        <taxon>Dothideomycetes</taxon>
        <taxon>Dothideomycetidae</taxon>
        <taxon>Mycosphaerellales</taxon>
        <taxon>Teratosphaeriaceae</taxon>
        <taxon>Baudoinia</taxon>
    </lineage>
</organism>
<dbReference type="PROSITE" id="PS51296">
    <property type="entry name" value="RIESKE"/>
    <property type="match status" value="1"/>
</dbReference>
<evidence type="ECO:0000313" key="7">
    <source>
        <dbReference type="EMBL" id="EMC93179.1"/>
    </source>
</evidence>
<feature type="domain" description="Rieske" evidence="6">
    <location>
        <begin position="465"/>
        <end position="546"/>
    </location>
</feature>
<dbReference type="EMBL" id="KB445560">
    <property type="protein sequence ID" value="EMC93179.1"/>
    <property type="molecule type" value="Genomic_DNA"/>
</dbReference>
<dbReference type="Pfam" id="PF00355">
    <property type="entry name" value="Rieske"/>
    <property type="match status" value="1"/>
</dbReference>
<dbReference type="SUPFAM" id="SSF51905">
    <property type="entry name" value="FAD/NAD(P)-binding domain"/>
    <property type="match status" value="1"/>
</dbReference>
<dbReference type="FunFam" id="2.102.10.10:FF:000014">
    <property type="entry name" value="Oxidoreductase, FAD dependent"/>
    <property type="match status" value="1"/>
</dbReference>
<feature type="compositionally biased region" description="Polar residues" evidence="5">
    <location>
        <begin position="1"/>
        <end position="12"/>
    </location>
</feature>
<dbReference type="Gene3D" id="3.50.50.60">
    <property type="entry name" value="FAD/NAD(P)-binding domain"/>
    <property type="match status" value="1"/>
</dbReference>
<keyword evidence="2" id="KW-0479">Metal-binding</keyword>
<dbReference type="CDD" id="cd03477">
    <property type="entry name" value="Rieske_YhfW_C"/>
    <property type="match status" value="1"/>
</dbReference>
<dbReference type="Pfam" id="PF01266">
    <property type="entry name" value="DAO"/>
    <property type="match status" value="1"/>
</dbReference>
<dbReference type="eggNOG" id="ENOG502QV7F">
    <property type="taxonomic scope" value="Eukaryota"/>
</dbReference>
<dbReference type="AlphaFoldDB" id="M2N2H2"/>
<gene>
    <name evidence="7" type="ORF">BAUCODRAFT_150541</name>
</gene>
<evidence type="ECO:0000313" key="8">
    <source>
        <dbReference type="Proteomes" id="UP000011761"/>
    </source>
</evidence>
<name>M2N2H2_BAUPA</name>
<feature type="region of interest" description="Disordered" evidence="5">
    <location>
        <begin position="1"/>
        <end position="20"/>
    </location>
</feature>
<dbReference type="InterPro" id="IPR036922">
    <property type="entry name" value="Rieske_2Fe-2S_sf"/>
</dbReference>
<sequence length="563" mass="62255">MSRNMATVNENPRQPAPSHFMATSGAQDPVWIHTEPYSNRPRFPALDRDLDTEVCIIGSGISGIQTAYELVTRGHQVVMIEARDILSGETGRTSGHLASSLDDGYTNIAQKHGDQGALYAAQSHSFAIDRVGEIVKKHDIECEYRKLPGYTISQWDRRKQPKKHDEDVKMLKEEVVKAKALGLPADFKEGFSVKGWDGEPDQRDAAVFEGQATFHPTKYLIAVLNWLKQQPNFTCYTHTRAMNIAEKGIEIGPIGTKSVEIKTLAGHTITCAQAVEATCVPLQKLSVIAEMEFDRTYCIAIRVPKGSVEDCLLYDSAEEYKYVRLTHCDDKDDYMVVGGCDHKVGQEEPIGRYKEIETWVRERFPQAGSVDYAWSGQIFEPVDYMAFIGLNPGNKHTYIITGDSGNGLTHAVIAGRIIATTIEGKPDAWASAYNPSRVTSLLKSGKELLSHDLQINAQYKRFLQSDIQDIEDLPNGEGGVLNPATKSPMAVYKDDEGKVHKFSALCPHLKGVVCWNRSEKSWDCPVHGSRFSKDGICVMGPSKGGLNAIDDSGKASQQEAMQA</sequence>
<keyword evidence="4" id="KW-0411">Iron-sulfur</keyword>
<dbReference type="Gene3D" id="3.30.9.10">
    <property type="entry name" value="D-Amino Acid Oxidase, subunit A, domain 2"/>
    <property type="match status" value="1"/>
</dbReference>
<dbReference type="Gene3D" id="2.102.10.10">
    <property type="entry name" value="Rieske [2Fe-2S] iron-sulphur domain"/>
    <property type="match status" value="1"/>
</dbReference>
<dbReference type="Proteomes" id="UP000011761">
    <property type="component" value="Unassembled WGS sequence"/>
</dbReference>
<evidence type="ECO:0000259" key="6">
    <source>
        <dbReference type="PROSITE" id="PS51296"/>
    </source>
</evidence>
<dbReference type="GO" id="GO:0051537">
    <property type="term" value="F:2 iron, 2 sulfur cluster binding"/>
    <property type="evidence" value="ECO:0007669"/>
    <property type="project" value="UniProtKB-KW"/>
</dbReference>
<dbReference type="OrthoDB" id="429143at2759"/>
<evidence type="ECO:0000256" key="2">
    <source>
        <dbReference type="ARBA" id="ARBA00022723"/>
    </source>
</evidence>
<protein>
    <recommendedName>
        <fullName evidence="6">Rieske domain-containing protein</fullName>
    </recommendedName>
</protein>
<keyword evidence="1" id="KW-0001">2Fe-2S</keyword>
<evidence type="ECO:0000256" key="3">
    <source>
        <dbReference type="ARBA" id="ARBA00023004"/>
    </source>
</evidence>
<reference evidence="7 8" key="1">
    <citation type="journal article" date="2012" name="PLoS Pathog.">
        <title>Diverse lifestyles and strategies of plant pathogenesis encoded in the genomes of eighteen Dothideomycetes fungi.</title>
        <authorList>
            <person name="Ohm R.A."/>
            <person name="Feau N."/>
            <person name="Henrissat B."/>
            <person name="Schoch C.L."/>
            <person name="Horwitz B.A."/>
            <person name="Barry K.W."/>
            <person name="Condon B.J."/>
            <person name="Copeland A.C."/>
            <person name="Dhillon B."/>
            <person name="Glaser F."/>
            <person name="Hesse C.N."/>
            <person name="Kosti I."/>
            <person name="LaButti K."/>
            <person name="Lindquist E.A."/>
            <person name="Lucas S."/>
            <person name="Salamov A.A."/>
            <person name="Bradshaw R.E."/>
            <person name="Ciuffetti L."/>
            <person name="Hamelin R.C."/>
            <person name="Kema G.H.J."/>
            <person name="Lawrence C."/>
            <person name="Scott J.A."/>
            <person name="Spatafora J.W."/>
            <person name="Turgeon B.G."/>
            <person name="de Wit P.J.G.M."/>
            <person name="Zhong S."/>
            <person name="Goodwin S.B."/>
            <person name="Grigoriev I.V."/>
        </authorList>
    </citation>
    <scope>NUCLEOTIDE SEQUENCE [LARGE SCALE GENOMIC DNA]</scope>
    <source>
        <strain evidence="7 8">UAMH 10762</strain>
    </source>
</reference>
<evidence type="ECO:0000256" key="5">
    <source>
        <dbReference type="SAM" id="MobiDB-lite"/>
    </source>
</evidence>
<dbReference type="RefSeq" id="XP_007679456.1">
    <property type="nucleotide sequence ID" value="XM_007681266.1"/>
</dbReference>
<dbReference type="KEGG" id="bcom:BAUCODRAFT_150541"/>
<dbReference type="PANTHER" id="PTHR13847">
    <property type="entry name" value="SARCOSINE DEHYDROGENASE-RELATED"/>
    <property type="match status" value="1"/>
</dbReference>
<dbReference type="InterPro" id="IPR036188">
    <property type="entry name" value="FAD/NAD-bd_sf"/>
</dbReference>
<dbReference type="InterPro" id="IPR017941">
    <property type="entry name" value="Rieske_2Fe-2S"/>
</dbReference>
<evidence type="ECO:0000256" key="4">
    <source>
        <dbReference type="ARBA" id="ARBA00023014"/>
    </source>
</evidence>
<dbReference type="InterPro" id="IPR038010">
    <property type="entry name" value="YhfW_C"/>
</dbReference>
<dbReference type="SUPFAM" id="SSF50022">
    <property type="entry name" value="ISP domain"/>
    <property type="match status" value="1"/>
</dbReference>
<keyword evidence="3" id="KW-0408">Iron</keyword>
<evidence type="ECO:0000256" key="1">
    <source>
        <dbReference type="ARBA" id="ARBA00022714"/>
    </source>
</evidence>
<dbReference type="GO" id="GO:0005737">
    <property type="term" value="C:cytoplasm"/>
    <property type="evidence" value="ECO:0007669"/>
    <property type="project" value="TreeGrafter"/>
</dbReference>